<dbReference type="EMBL" id="CAAALY010007566">
    <property type="protein sequence ID" value="VEL09913.1"/>
    <property type="molecule type" value="Genomic_DNA"/>
</dbReference>
<name>A0A3S5FC30_9PLAT</name>
<keyword evidence="1" id="KW-1133">Transmembrane helix</keyword>
<reference evidence="2" key="1">
    <citation type="submission" date="2018-11" db="EMBL/GenBank/DDBJ databases">
        <authorList>
            <consortium name="Pathogen Informatics"/>
        </authorList>
    </citation>
    <scope>NUCLEOTIDE SEQUENCE</scope>
</reference>
<keyword evidence="1" id="KW-0472">Membrane</keyword>
<accession>A0A3S5FC30</accession>
<comment type="caution">
    <text evidence="2">The sequence shown here is derived from an EMBL/GenBank/DDBJ whole genome shotgun (WGS) entry which is preliminary data.</text>
</comment>
<evidence type="ECO:0000313" key="2">
    <source>
        <dbReference type="EMBL" id="VEL09913.1"/>
    </source>
</evidence>
<feature type="transmembrane region" description="Helical" evidence="1">
    <location>
        <begin position="79"/>
        <end position="105"/>
    </location>
</feature>
<dbReference type="Proteomes" id="UP000784294">
    <property type="component" value="Unassembled WGS sequence"/>
</dbReference>
<evidence type="ECO:0000256" key="1">
    <source>
        <dbReference type="SAM" id="Phobius"/>
    </source>
</evidence>
<keyword evidence="3" id="KW-1185">Reference proteome</keyword>
<sequence>MILSDGILRARLVPTVPAGVYRSLPIDRWLFGQLVLSCLVLLFLTHYFCGTKDCLNRKCWRSCALDAGQRHGVTFYTRWGLFCPISLASAVIDVAAIVVICVVSMDRRLAECGF</sequence>
<proteinExistence type="predicted"/>
<keyword evidence="1" id="KW-0812">Transmembrane</keyword>
<protein>
    <submittedName>
        <fullName evidence="2">Uncharacterized protein</fullName>
    </submittedName>
</protein>
<organism evidence="2 3">
    <name type="scientific">Protopolystoma xenopodis</name>
    <dbReference type="NCBI Taxonomy" id="117903"/>
    <lineage>
        <taxon>Eukaryota</taxon>
        <taxon>Metazoa</taxon>
        <taxon>Spiralia</taxon>
        <taxon>Lophotrochozoa</taxon>
        <taxon>Platyhelminthes</taxon>
        <taxon>Monogenea</taxon>
        <taxon>Polyopisthocotylea</taxon>
        <taxon>Polystomatidea</taxon>
        <taxon>Polystomatidae</taxon>
        <taxon>Protopolystoma</taxon>
    </lineage>
</organism>
<feature type="transmembrane region" description="Helical" evidence="1">
    <location>
        <begin position="29"/>
        <end position="49"/>
    </location>
</feature>
<dbReference type="AlphaFoldDB" id="A0A3S5FC30"/>
<gene>
    <name evidence="2" type="ORF">PXEA_LOCUS3353</name>
</gene>
<evidence type="ECO:0000313" key="3">
    <source>
        <dbReference type="Proteomes" id="UP000784294"/>
    </source>
</evidence>